<evidence type="ECO:0000313" key="3">
    <source>
        <dbReference type="Proteomes" id="UP000068210"/>
    </source>
</evidence>
<protein>
    <recommendedName>
        <fullName evidence="4">Transmembrane protein</fullName>
    </recommendedName>
</protein>
<proteinExistence type="predicted"/>
<keyword evidence="1" id="KW-0812">Transmembrane</keyword>
<feature type="transmembrane region" description="Helical" evidence="1">
    <location>
        <begin position="49"/>
        <end position="69"/>
    </location>
</feature>
<dbReference type="HOGENOM" id="CLU_2128343_0_0_6"/>
<dbReference type="PROSITE" id="PS51257">
    <property type="entry name" value="PROKAR_LIPOPROTEIN"/>
    <property type="match status" value="1"/>
</dbReference>
<dbReference type="RefSeq" id="WP_039805729.1">
    <property type="nucleotide sequence ID" value="NZ_CP010415.1"/>
</dbReference>
<organism evidence="2 3">
    <name type="scientific">Azotobacter chroococcum NCIMB 8003</name>
    <dbReference type="NCBI Taxonomy" id="1328314"/>
    <lineage>
        <taxon>Bacteria</taxon>
        <taxon>Pseudomonadati</taxon>
        <taxon>Pseudomonadota</taxon>
        <taxon>Gammaproteobacteria</taxon>
        <taxon>Pseudomonadales</taxon>
        <taxon>Pseudomonadaceae</taxon>
        <taxon>Azotobacter</taxon>
    </lineage>
</organism>
<dbReference type="STRING" id="1328314.Achr_31010"/>
<dbReference type="EMBL" id="CP010415">
    <property type="protein sequence ID" value="AJE22510.1"/>
    <property type="molecule type" value="Genomic_DNA"/>
</dbReference>
<evidence type="ECO:0000256" key="1">
    <source>
        <dbReference type="SAM" id="Phobius"/>
    </source>
</evidence>
<reference evidence="2 3" key="1">
    <citation type="journal article" date="2015" name="PLoS ONE">
        <title>Azotobacter Genomes: The Genome of Azotobacter chroococcum NCIMB 8003 (ATCC 4412).</title>
        <authorList>
            <person name="Robson R.L."/>
            <person name="Jones R."/>
            <person name="Robson R.M."/>
            <person name="Schwartz A."/>
            <person name="Richardson T.H."/>
        </authorList>
    </citation>
    <scope>NUCLEOTIDE SEQUENCE [LARGE SCALE GENOMIC DNA]</scope>
    <source>
        <strain evidence="2 3">NCIMB 8003</strain>
    </source>
</reference>
<dbReference type="KEGG" id="acx:Achr_31010"/>
<name>A0A0C4WSB8_9GAMM</name>
<keyword evidence="1" id="KW-1133">Transmembrane helix</keyword>
<accession>A0A0C4WSB8</accession>
<dbReference type="Proteomes" id="UP000068210">
    <property type="component" value="Chromosome"/>
</dbReference>
<keyword evidence="1" id="KW-0472">Membrane</keyword>
<dbReference type="AlphaFoldDB" id="A0A0C4WSB8"/>
<evidence type="ECO:0008006" key="4">
    <source>
        <dbReference type="Google" id="ProtNLM"/>
    </source>
</evidence>
<gene>
    <name evidence="2" type="ORF">Achr_31010</name>
</gene>
<evidence type="ECO:0000313" key="2">
    <source>
        <dbReference type="EMBL" id="AJE22510.1"/>
    </source>
</evidence>
<sequence>MRPGHPLQLALGLIVWSLWLVAVYAGLSLGCLLARPDDGLGPATWLNGLLGLFTLLTAAWLFGCAWRLWRAPPPALAARRFVVRVGAAVHLLAALATLFVGLPILTLPPCL</sequence>
<feature type="transmembrane region" description="Helical" evidence="1">
    <location>
        <begin position="81"/>
        <end position="105"/>
    </location>
</feature>
<keyword evidence="3" id="KW-1185">Reference proteome</keyword>